<dbReference type="AlphaFoldDB" id="A0AAV7TLS1"/>
<evidence type="ECO:0000313" key="1">
    <source>
        <dbReference type="EMBL" id="KAJ1177216.1"/>
    </source>
</evidence>
<accession>A0AAV7TLS1</accession>
<dbReference type="Proteomes" id="UP001066276">
    <property type="component" value="Chromosome 3_2"/>
</dbReference>
<keyword evidence="2" id="KW-1185">Reference proteome</keyword>
<organism evidence="1 2">
    <name type="scientific">Pleurodeles waltl</name>
    <name type="common">Iberian ribbed newt</name>
    <dbReference type="NCBI Taxonomy" id="8319"/>
    <lineage>
        <taxon>Eukaryota</taxon>
        <taxon>Metazoa</taxon>
        <taxon>Chordata</taxon>
        <taxon>Craniata</taxon>
        <taxon>Vertebrata</taxon>
        <taxon>Euteleostomi</taxon>
        <taxon>Amphibia</taxon>
        <taxon>Batrachia</taxon>
        <taxon>Caudata</taxon>
        <taxon>Salamandroidea</taxon>
        <taxon>Salamandridae</taxon>
        <taxon>Pleurodelinae</taxon>
        <taxon>Pleurodeles</taxon>
    </lineage>
</organism>
<proteinExistence type="predicted"/>
<dbReference type="EMBL" id="JANPWB010000006">
    <property type="protein sequence ID" value="KAJ1177216.1"/>
    <property type="molecule type" value="Genomic_DNA"/>
</dbReference>
<sequence length="156" mass="17282">PRHILPPKEQFTGLVIFAALGFGRRILPQLQHALTPISQSEQGRRLGWGCLGRALLTLPLQQPPSGVTCARQSTVASGRVGQLSQLWRWELRARTRCAALPPSLPAASIAAAEGWGQQRVRSFLKEKSEKKNNKSHAFQLKIHEKHAGLRMRARGT</sequence>
<evidence type="ECO:0000313" key="2">
    <source>
        <dbReference type="Proteomes" id="UP001066276"/>
    </source>
</evidence>
<name>A0AAV7TLS1_PLEWA</name>
<protein>
    <submittedName>
        <fullName evidence="1">Uncharacterized protein</fullName>
    </submittedName>
</protein>
<comment type="caution">
    <text evidence="1">The sequence shown here is derived from an EMBL/GenBank/DDBJ whole genome shotgun (WGS) entry which is preliminary data.</text>
</comment>
<feature type="non-terminal residue" evidence="1">
    <location>
        <position position="1"/>
    </location>
</feature>
<reference evidence="1" key="1">
    <citation type="journal article" date="2022" name="bioRxiv">
        <title>Sequencing and chromosome-scale assembly of the giantPleurodeles waltlgenome.</title>
        <authorList>
            <person name="Brown T."/>
            <person name="Elewa A."/>
            <person name="Iarovenko S."/>
            <person name="Subramanian E."/>
            <person name="Araus A.J."/>
            <person name="Petzold A."/>
            <person name="Susuki M."/>
            <person name="Suzuki K.-i.T."/>
            <person name="Hayashi T."/>
            <person name="Toyoda A."/>
            <person name="Oliveira C."/>
            <person name="Osipova E."/>
            <person name="Leigh N.D."/>
            <person name="Simon A."/>
            <person name="Yun M.H."/>
        </authorList>
    </citation>
    <scope>NUCLEOTIDE SEQUENCE</scope>
    <source>
        <strain evidence="1">20211129_DDA</strain>
        <tissue evidence="1">Liver</tissue>
    </source>
</reference>
<gene>
    <name evidence="1" type="ORF">NDU88_002477</name>
</gene>
<feature type="non-terminal residue" evidence="1">
    <location>
        <position position="156"/>
    </location>
</feature>